<dbReference type="EMBL" id="CAKOGL010000016">
    <property type="protein sequence ID" value="CAH2096313.1"/>
    <property type="molecule type" value="Genomic_DNA"/>
</dbReference>
<gene>
    <name evidence="2" type="ORF">EEDITHA_LOCUS11669</name>
</gene>
<name>A0AAU9UB31_EUPED</name>
<feature type="signal peptide" evidence="1">
    <location>
        <begin position="1"/>
        <end position="18"/>
    </location>
</feature>
<comment type="caution">
    <text evidence="2">The sequence shown here is derived from an EMBL/GenBank/DDBJ whole genome shotgun (WGS) entry which is preliminary data.</text>
</comment>
<accession>A0AAU9UB31</accession>
<keyword evidence="3" id="KW-1185">Reference proteome</keyword>
<sequence>MKYYTVLILATWLNISYAVSVLNETVLDSSLVKESSATVINEILPNSESEERGDMLNIITESPDTKQPNFEETLDIVMESIKNPTVQFDIGEPANYYEFNLQDPSDASLDEIIPPNDADYYNEIINKDPNEIMDTAAGFLPIPIFKRKQKNRKQVPIRRRFRNPYFYRRSFPQRRFYFQPYYSYYHPSSFGFYY</sequence>
<evidence type="ECO:0000313" key="3">
    <source>
        <dbReference type="Proteomes" id="UP001153954"/>
    </source>
</evidence>
<keyword evidence="1" id="KW-0732">Signal</keyword>
<proteinExistence type="predicted"/>
<feature type="chain" id="PRO_5043560940" evidence="1">
    <location>
        <begin position="19"/>
        <end position="194"/>
    </location>
</feature>
<evidence type="ECO:0000256" key="1">
    <source>
        <dbReference type="SAM" id="SignalP"/>
    </source>
</evidence>
<evidence type="ECO:0000313" key="2">
    <source>
        <dbReference type="EMBL" id="CAH2096313.1"/>
    </source>
</evidence>
<organism evidence="2 3">
    <name type="scientific">Euphydryas editha</name>
    <name type="common">Edith's checkerspot</name>
    <dbReference type="NCBI Taxonomy" id="104508"/>
    <lineage>
        <taxon>Eukaryota</taxon>
        <taxon>Metazoa</taxon>
        <taxon>Ecdysozoa</taxon>
        <taxon>Arthropoda</taxon>
        <taxon>Hexapoda</taxon>
        <taxon>Insecta</taxon>
        <taxon>Pterygota</taxon>
        <taxon>Neoptera</taxon>
        <taxon>Endopterygota</taxon>
        <taxon>Lepidoptera</taxon>
        <taxon>Glossata</taxon>
        <taxon>Ditrysia</taxon>
        <taxon>Papilionoidea</taxon>
        <taxon>Nymphalidae</taxon>
        <taxon>Nymphalinae</taxon>
        <taxon>Euphydryas</taxon>
    </lineage>
</organism>
<protein>
    <submittedName>
        <fullName evidence="2">Uncharacterized protein</fullName>
    </submittedName>
</protein>
<dbReference type="AlphaFoldDB" id="A0AAU9UB31"/>
<dbReference type="Proteomes" id="UP001153954">
    <property type="component" value="Unassembled WGS sequence"/>
</dbReference>
<reference evidence="2" key="1">
    <citation type="submission" date="2022-03" db="EMBL/GenBank/DDBJ databases">
        <authorList>
            <person name="Tunstrom K."/>
        </authorList>
    </citation>
    <scope>NUCLEOTIDE SEQUENCE</scope>
</reference>